<evidence type="ECO:0000256" key="4">
    <source>
        <dbReference type="ARBA" id="ARBA00022741"/>
    </source>
</evidence>
<evidence type="ECO:0000256" key="3">
    <source>
        <dbReference type="ARBA" id="ARBA00022723"/>
    </source>
</evidence>
<feature type="domain" description="MobA-like NTP transferase" evidence="8">
    <location>
        <begin position="146"/>
        <end position="304"/>
    </location>
</feature>
<evidence type="ECO:0000256" key="1">
    <source>
        <dbReference type="ARBA" id="ARBA00022490"/>
    </source>
</evidence>
<dbReference type="InterPro" id="IPR029044">
    <property type="entry name" value="Nucleotide-diphossugar_trans"/>
</dbReference>
<dbReference type="STRING" id="1150368.SAMN02927921_00113"/>
<keyword evidence="6" id="KW-0342">GTP-binding</keyword>
<dbReference type="AlphaFoldDB" id="A0A1K1LNF0"/>
<dbReference type="EMBL" id="FPJE01000001">
    <property type="protein sequence ID" value="SFW12396.1"/>
    <property type="molecule type" value="Genomic_DNA"/>
</dbReference>
<name>A0A1K1LNF0_9FLAO</name>
<evidence type="ECO:0000256" key="2">
    <source>
        <dbReference type="ARBA" id="ARBA00022679"/>
    </source>
</evidence>
<dbReference type="Pfam" id="PF12804">
    <property type="entry name" value="NTP_transf_3"/>
    <property type="match status" value="1"/>
</dbReference>
<dbReference type="GO" id="GO:0016779">
    <property type="term" value="F:nucleotidyltransferase activity"/>
    <property type="evidence" value="ECO:0007669"/>
    <property type="project" value="TreeGrafter"/>
</dbReference>
<sequence>MDHPVFLWSMPQAPAITEGFRTWVRSNPAVAEFRIAEMRSLAEVPDPECIATYLSTALSGLPSQTTVWLFVDLAPFQETGFDGAEGLLLQCLLNIVRRGQIAVKLLFGIPMLMTDVLMDRYPDPGYRMLPPLFFEEIPPNSAPLYGLVLCGGSSSRMKTNKALLRYHDSFQFVHTAGLLELFCDRVMISSNNTLPPGDCVQSDIFPDDGNYTGCGPMSGLLTVSSHFSGISFFVLGCDYPALTLADLSRLFSSRSPDCDIVCFYRPDHKVAEPLITIYEASCLEKLPGYYRAGGRSLRKFMTEHRVKTLVPEDPERLQSYDTPEDFTAFFSK</sequence>
<dbReference type="Gene3D" id="3.90.550.10">
    <property type="entry name" value="Spore Coat Polysaccharide Biosynthesis Protein SpsA, Chain A"/>
    <property type="match status" value="1"/>
</dbReference>
<dbReference type="GO" id="GO:0005525">
    <property type="term" value="F:GTP binding"/>
    <property type="evidence" value="ECO:0007669"/>
    <property type="project" value="UniProtKB-KW"/>
</dbReference>
<keyword evidence="5" id="KW-0460">Magnesium</keyword>
<keyword evidence="2" id="KW-0808">Transferase</keyword>
<keyword evidence="1" id="KW-0963">Cytoplasm</keyword>
<evidence type="ECO:0000256" key="7">
    <source>
        <dbReference type="ARBA" id="ARBA00023150"/>
    </source>
</evidence>
<evidence type="ECO:0000256" key="5">
    <source>
        <dbReference type="ARBA" id="ARBA00022842"/>
    </source>
</evidence>
<dbReference type="GO" id="GO:0046872">
    <property type="term" value="F:metal ion binding"/>
    <property type="evidence" value="ECO:0007669"/>
    <property type="project" value="UniProtKB-KW"/>
</dbReference>
<evidence type="ECO:0000313" key="10">
    <source>
        <dbReference type="Proteomes" id="UP000182248"/>
    </source>
</evidence>
<proteinExistence type="predicted"/>
<evidence type="ECO:0000256" key="6">
    <source>
        <dbReference type="ARBA" id="ARBA00023134"/>
    </source>
</evidence>
<dbReference type="SUPFAM" id="SSF53448">
    <property type="entry name" value="Nucleotide-diphospho-sugar transferases"/>
    <property type="match status" value="1"/>
</dbReference>
<dbReference type="GO" id="GO:0006777">
    <property type="term" value="P:Mo-molybdopterin cofactor biosynthetic process"/>
    <property type="evidence" value="ECO:0007669"/>
    <property type="project" value="UniProtKB-KW"/>
</dbReference>
<dbReference type="PANTHER" id="PTHR19136:SF81">
    <property type="entry name" value="MOLYBDENUM COFACTOR GUANYLYLTRANSFERASE"/>
    <property type="match status" value="1"/>
</dbReference>
<accession>A0A1K1LNF0</accession>
<organism evidence="9 10">
    <name type="scientific">Sinomicrobium oceani</name>
    <dbReference type="NCBI Taxonomy" id="1150368"/>
    <lineage>
        <taxon>Bacteria</taxon>
        <taxon>Pseudomonadati</taxon>
        <taxon>Bacteroidota</taxon>
        <taxon>Flavobacteriia</taxon>
        <taxon>Flavobacteriales</taxon>
        <taxon>Flavobacteriaceae</taxon>
        <taxon>Sinomicrobium</taxon>
    </lineage>
</organism>
<dbReference type="OrthoDB" id="9788394at2"/>
<dbReference type="InterPro" id="IPR025877">
    <property type="entry name" value="MobA-like_NTP_Trfase"/>
</dbReference>
<keyword evidence="4" id="KW-0547">Nucleotide-binding</keyword>
<dbReference type="PANTHER" id="PTHR19136">
    <property type="entry name" value="MOLYBDENUM COFACTOR GUANYLYLTRANSFERASE"/>
    <property type="match status" value="1"/>
</dbReference>
<keyword evidence="7" id="KW-0501">Molybdenum cofactor biosynthesis</keyword>
<dbReference type="RefSeq" id="WP_083564717.1">
    <property type="nucleotide sequence ID" value="NZ_FPJE01000001.1"/>
</dbReference>
<reference evidence="9 10" key="1">
    <citation type="submission" date="2016-11" db="EMBL/GenBank/DDBJ databases">
        <authorList>
            <person name="Jaros S."/>
            <person name="Januszkiewicz K."/>
            <person name="Wedrychowicz H."/>
        </authorList>
    </citation>
    <scope>NUCLEOTIDE SEQUENCE [LARGE SCALE GENOMIC DNA]</scope>
    <source>
        <strain evidence="9 10">CGMCC 1.12145</strain>
    </source>
</reference>
<dbReference type="InterPro" id="IPR013482">
    <property type="entry name" value="Molybde_CF_guanTrfase"/>
</dbReference>
<evidence type="ECO:0000259" key="8">
    <source>
        <dbReference type="Pfam" id="PF12804"/>
    </source>
</evidence>
<evidence type="ECO:0000313" key="9">
    <source>
        <dbReference type="EMBL" id="SFW12396.1"/>
    </source>
</evidence>
<dbReference type="CDD" id="cd02503">
    <property type="entry name" value="MobA"/>
    <property type="match status" value="1"/>
</dbReference>
<protein>
    <submittedName>
        <fullName evidence="9">Molybdopterin-guanine dinucleotide biosynthesis protein A</fullName>
    </submittedName>
</protein>
<keyword evidence="3" id="KW-0479">Metal-binding</keyword>
<gene>
    <name evidence="9" type="ORF">SAMN02927921_00113</name>
</gene>
<keyword evidence="10" id="KW-1185">Reference proteome</keyword>
<dbReference type="Proteomes" id="UP000182248">
    <property type="component" value="Unassembled WGS sequence"/>
</dbReference>